<dbReference type="Proteomes" id="UP000756132">
    <property type="component" value="Chromosome 10"/>
</dbReference>
<reference evidence="2" key="1">
    <citation type="submission" date="2021-12" db="EMBL/GenBank/DDBJ databases">
        <authorList>
            <person name="Zaccaron A."/>
            <person name="Stergiopoulos I."/>
        </authorList>
    </citation>
    <scope>NUCLEOTIDE SEQUENCE</scope>
    <source>
        <strain evidence="2">Race5_Kim</strain>
    </source>
</reference>
<keyword evidence="1" id="KW-1133">Transmembrane helix</keyword>
<feature type="transmembrane region" description="Helical" evidence="1">
    <location>
        <begin position="173"/>
        <end position="193"/>
    </location>
</feature>
<feature type="transmembrane region" description="Helical" evidence="1">
    <location>
        <begin position="53"/>
        <end position="72"/>
    </location>
</feature>
<dbReference type="KEGG" id="ffu:CLAFUR5_12192"/>
<feature type="transmembrane region" description="Helical" evidence="1">
    <location>
        <begin position="213"/>
        <end position="230"/>
    </location>
</feature>
<evidence type="ECO:0000313" key="2">
    <source>
        <dbReference type="EMBL" id="UJO22870.1"/>
    </source>
</evidence>
<evidence type="ECO:0000313" key="3">
    <source>
        <dbReference type="Proteomes" id="UP000756132"/>
    </source>
</evidence>
<dbReference type="RefSeq" id="XP_047767236.1">
    <property type="nucleotide sequence ID" value="XM_047911340.1"/>
</dbReference>
<gene>
    <name evidence="2" type="ORF">CLAFUR5_12192</name>
</gene>
<evidence type="ECO:0000256" key="1">
    <source>
        <dbReference type="SAM" id="Phobius"/>
    </source>
</evidence>
<reference evidence="2" key="2">
    <citation type="journal article" date="2022" name="Microb. Genom.">
        <title>A chromosome-scale genome assembly of the tomato pathogen Cladosporium fulvum reveals a compartmentalized genome architecture and the presence of a dispensable chromosome.</title>
        <authorList>
            <person name="Zaccaron A.Z."/>
            <person name="Chen L.H."/>
            <person name="Samaras A."/>
            <person name="Stergiopoulos I."/>
        </authorList>
    </citation>
    <scope>NUCLEOTIDE SEQUENCE</scope>
    <source>
        <strain evidence="2">Race5_Kim</strain>
    </source>
</reference>
<name>A0A9Q8UUH1_PASFU</name>
<keyword evidence="3" id="KW-1185">Reference proteome</keyword>
<keyword evidence="1" id="KW-0812">Transmembrane</keyword>
<accession>A0A9Q8UUH1</accession>
<feature type="transmembrane region" description="Helical" evidence="1">
    <location>
        <begin position="140"/>
        <end position="161"/>
    </location>
</feature>
<dbReference type="GeneID" id="71992070"/>
<organism evidence="2 3">
    <name type="scientific">Passalora fulva</name>
    <name type="common">Tomato leaf mold</name>
    <name type="synonym">Cladosporium fulvum</name>
    <dbReference type="NCBI Taxonomy" id="5499"/>
    <lineage>
        <taxon>Eukaryota</taxon>
        <taxon>Fungi</taxon>
        <taxon>Dikarya</taxon>
        <taxon>Ascomycota</taxon>
        <taxon>Pezizomycotina</taxon>
        <taxon>Dothideomycetes</taxon>
        <taxon>Dothideomycetidae</taxon>
        <taxon>Mycosphaerellales</taxon>
        <taxon>Mycosphaerellaceae</taxon>
        <taxon>Fulvia</taxon>
    </lineage>
</organism>
<proteinExistence type="predicted"/>
<sequence length="250" mass="27803">MELLALLGQAGDIVDHVFHLTAILVVMMDEIGLISSLWVVSEPPEALPSSFNVNPLFTTVTYAISQPLWTLLFSAFKKPAWQPYLSAHIIQILISIHSMAGTYSSRSLSDRLMKGDKLGIISASKSARSEAGARPSINVYAIYLLPTQTAAILHAAILIWIKNSRNPVAMYKASNGSVVVVYVVFNEFYNYLWCTVTGRAWCFRCGRYLRSQLYHLALLLLLRLCVRTVLRLDMLPALALVRMGLSELGL</sequence>
<dbReference type="AlphaFoldDB" id="A0A9Q8UUH1"/>
<dbReference type="EMBL" id="CP090172">
    <property type="protein sequence ID" value="UJO22870.1"/>
    <property type="molecule type" value="Genomic_DNA"/>
</dbReference>
<feature type="transmembrane region" description="Helical" evidence="1">
    <location>
        <begin position="20"/>
        <end position="41"/>
    </location>
</feature>
<keyword evidence="1" id="KW-0472">Membrane</keyword>
<protein>
    <submittedName>
        <fullName evidence="2">Uncharacterized protein</fullName>
    </submittedName>
</protein>